<protein>
    <submittedName>
        <fullName evidence="2">Uncharacterized protein</fullName>
    </submittedName>
</protein>
<proteinExistence type="predicted"/>
<accession>A0A7G7BFU4</accession>
<feature type="region of interest" description="Disordered" evidence="1">
    <location>
        <begin position="50"/>
        <end position="99"/>
    </location>
</feature>
<feature type="compositionally biased region" description="Low complexity" evidence="1">
    <location>
        <begin position="50"/>
        <end position="68"/>
    </location>
</feature>
<dbReference type="AlphaFoldDB" id="A0A7G7BFU4"/>
<dbReference type="Proteomes" id="UP000515307">
    <property type="component" value="Chromosome"/>
</dbReference>
<reference evidence="3" key="1">
    <citation type="submission" date="2019-10" db="EMBL/GenBank/DDBJ databases">
        <title>Antimicrobial potential of Antarctic Bacteria.</title>
        <authorList>
            <person name="Benaud N."/>
            <person name="Edwards R.J."/>
            <person name="Ferrari B.C."/>
        </authorList>
    </citation>
    <scope>NUCLEOTIDE SEQUENCE [LARGE SCALE GENOMIC DNA]</scope>
    <source>
        <strain evidence="3">NBSH44</strain>
    </source>
</reference>
<organism evidence="2 3">
    <name type="scientific">Streptomyces finlayi</name>
    <dbReference type="NCBI Taxonomy" id="67296"/>
    <lineage>
        <taxon>Bacteria</taxon>
        <taxon>Bacillati</taxon>
        <taxon>Actinomycetota</taxon>
        <taxon>Actinomycetes</taxon>
        <taxon>Kitasatosporales</taxon>
        <taxon>Streptomycetaceae</taxon>
        <taxon>Streptomyces</taxon>
    </lineage>
</organism>
<evidence type="ECO:0000313" key="3">
    <source>
        <dbReference type="Proteomes" id="UP000515307"/>
    </source>
</evidence>
<gene>
    <name evidence="2" type="ORF">F0344_05955</name>
</gene>
<dbReference type="EMBL" id="CP045702">
    <property type="protein sequence ID" value="QNE74209.1"/>
    <property type="molecule type" value="Genomic_DNA"/>
</dbReference>
<feature type="compositionally biased region" description="Low complexity" evidence="1">
    <location>
        <begin position="76"/>
        <end position="85"/>
    </location>
</feature>
<name>A0A7G7BFU4_9ACTN</name>
<evidence type="ECO:0000313" key="2">
    <source>
        <dbReference type="EMBL" id="QNE74209.1"/>
    </source>
</evidence>
<sequence length="161" mass="16865">MSPGFLIVGTTVPARSSCRAVTSWPEVAPGPRKVRRDPSGPYTPRSYTPLRAGRAPGAAGCPAAPACAPDRRRTARTAPSRTAAPVLEVQADDHRPRAHRPLPRRALVLDFQTAITARLLGRFGAEPLIAGGLPVLAGGLLAPAEAGRDDSHDAQDASLTR</sequence>
<evidence type="ECO:0000256" key="1">
    <source>
        <dbReference type="SAM" id="MobiDB-lite"/>
    </source>
</evidence>
<keyword evidence="3" id="KW-1185">Reference proteome</keyword>
<dbReference type="KEGG" id="sfiy:F0344_05955"/>